<keyword evidence="4" id="KW-1185">Reference proteome</keyword>
<gene>
    <name evidence="3" type="ORF">LZ536_08165</name>
</gene>
<feature type="transmembrane region" description="Helical" evidence="1">
    <location>
        <begin position="240"/>
        <end position="260"/>
    </location>
</feature>
<organism evidence="3 4">
    <name type="scientific">Sphingomonas alba</name>
    <dbReference type="NCBI Taxonomy" id="2908208"/>
    <lineage>
        <taxon>Bacteria</taxon>
        <taxon>Pseudomonadati</taxon>
        <taxon>Pseudomonadota</taxon>
        <taxon>Alphaproteobacteria</taxon>
        <taxon>Sphingomonadales</taxon>
        <taxon>Sphingomonadaceae</taxon>
        <taxon>Sphingomonas</taxon>
    </lineage>
</organism>
<evidence type="ECO:0000256" key="1">
    <source>
        <dbReference type="SAM" id="Phobius"/>
    </source>
</evidence>
<protein>
    <submittedName>
        <fullName evidence="3">DMT family transporter</fullName>
    </submittedName>
</protein>
<dbReference type="SUPFAM" id="SSF103481">
    <property type="entry name" value="Multidrug resistance efflux transporter EmrE"/>
    <property type="match status" value="2"/>
</dbReference>
<keyword evidence="1" id="KW-0812">Transmembrane</keyword>
<comment type="caution">
    <text evidence="3">The sequence shown here is derived from an EMBL/GenBank/DDBJ whole genome shotgun (WGS) entry which is preliminary data.</text>
</comment>
<dbReference type="PANTHER" id="PTHR22911">
    <property type="entry name" value="ACYL-MALONYL CONDENSING ENZYME-RELATED"/>
    <property type="match status" value="1"/>
</dbReference>
<accession>A0ABT0RMJ5</accession>
<evidence type="ECO:0000313" key="3">
    <source>
        <dbReference type="EMBL" id="MCL6683874.1"/>
    </source>
</evidence>
<feature type="transmembrane region" description="Helical" evidence="1">
    <location>
        <begin position="183"/>
        <end position="202"/>
    </location>
</feature>
<evidence type="ECO:0000313" key="4">
    <source>
        <dbReference type="Proteomes" id="UP001165363"/>
    </source>
</evidence>
<reference evidence="3" key="1">
    <citation type="submission" date="2022-05" db="EMBL/GenBank/DDBJ databases">
        <authorList>
            <person name="Jo J.-H."/>
            <person name="Im W.-T."/>
        </authorList>
    </citation>
    <scope>NUCLEOTIDE SEQUENCE</scope>
    <source>
        <strain evidence="3">SE158</strain>
    </source>
</reference>
<dbReference type="InterPro" id="IPR000620">
    <property type="entry name" value="EamA_dom"/>
</dbReference>
<keyword evidence="1" id="KW-1133">Transmembrane helix</keyword>
<feature type="transmembrane region" description="Helical" evidence="1">
    <location>
        <begin position="126"/>
        <end position="144"/>
    </location>
</feature>
<feature type="transmembrane region" description="Helical" evidence="1">
    <location>
        <begin position="214"/>
        <end position="233"/>
    </location>
</feature>
<feature type="transmembrane region" description="Helical" evidence="1">
    <location>
        <begin position="150"/>
        <end position="171"/>
    </location>
</feature>
<evidence type="ECO:0000259" key="2">
    <source>
        <dbReference type="Pfam" id="PF00892"/>
    </source>
</evidence>
<dbReference type="PANTHER" id="PTHR22911:SF76">
    <property type="entry name" value="EAMA DOMAIN-CONTAINING PROTEIN"/>
    <property type="match status" value="1"/>
</dbReference>
<sequence length="292" mass="30890">MTQSHPHSLAYPALLLGNVALAFGPWLVRMADTGAVAAGFWRLALAAPFLFLLAGVSGQPVRWPGRRLAIALFAAAAFFALDLAAWHAGIRLTKLGNATLFGNFASFAFAAYGLWMARKWPSHMQAVALVLAAAGVGALMAGSAELSARHVRGDSLCLAAGLLYTGYLIIVERSRGRLKPLPLLFMASLFGAIILLPISLAFGERVIPHDWTPLLILAFTSQILGQGLLVYAIGHVPPLIVGLAFLTQPAISALIGWLAYGETLTPLDWAGAIAVGIALVLVRLRLGKRAAN</sequence>
<feature type="transmembrane region" description="Helical" evidence="1">
    <location>
        <begin position="68"/>
        <end position="89"/>
    </location>
</feature>
<feature type="transmembrane region" description="Helical" evidence="1">
    <location>
        <begin position="34"/>
        <end position="56"/>
    </location>
</feature>
<proteinExistence type="predicted"/>
<dbReference type="Proteomes" id="UP001165363">
    <property type="component" value="Unassembled WGS sequence"/>
</dbReference>
<feature type="transmembrane region" description="Helical" evidence="1">
    <location>
        <begin position="266"/>
        <end position="286"/>
    </location>
</feature>
<feature type="transmembrane region" description="Helical" evidence="1">
    <location>
        <begin position="9"/>
        <end position="28"/>
    </location>
</feature>
<dbReference type="EMBL" id="JAMGBD010000001">
    <property type="protein sequence ID" value="MCL6683874.1"/>
    <property type="molecule type" value="Genomic_DNA"/>
</dbReference>
<dbReference type="InterPro" id="IPR037185">
    <property type="entry name" value="EmrE-like"/>
</dbReference>
<feature type="domain" description="EamA" evidence="2">
    <location>
        <begin position="152"/>
        <end position="282"/>
    </location>
</feature>
<dbReference type="RefSeq" id="WP_249847975.1">
    <property type="nucleotide sequence ID" value="NZ_JAMGBD010000001.1"/>
</dbReference>
<keyword evidence="1" id="KW-0472">Membrane</keyword>
<dbReference type="Pfam" id="PF00892">
    <property type="entry name" value="EamA"/>
    <property type="match status" value="1"/>
</dbReference>
<name>A0ABT0RMJ5_9SPHN</name>
<feature type="transmembrane region" description="Helical" evidence="1">
    <location>
        <begin position="95"/>
        <end position="114"/>
    </location>
</feature>